<dbReference type="PANTHER" id="PTHR40084:SF1">
    <property type="entry name" value="PHOSPHOTRANSFERASE"/>
    <property type="match status" value="1"/>
</dbReference>
<evidence type="ECO:0000313" key="2">
    <source>
        <dbReference type="Proteomes" id="UP000812277"/>
    </source>
</evidence>
<dbReference type="Gene3D" id="3.20.20.140">
    <property type="entry name" value="Metal-dependent hydrolases"/>
    <property type="match status" value="1"/>
</dbReference>
<dbReference type="SUPFAM" id="SSF89550">
    <property type="entry name" value="PHP domain-like"/>
    <property type="match status" value="1"/>
</dbReference>
<sequence>MDHTALKRVFADLHIHIGRTENGDPVKISGSRDLTFRNIAHEAAVRKGIHLLGIIDCHAPGVQHDIMALLDSGEMSEAEGGGIRYKGTTIVLGAEIEVRDPGCGPAHHLAYMPTLEAMRQFSGWMSRHMRNIGLSSQRIYVPARVLQEEVKGRGGLFIPAHIFTPHKSLFGSCSDTLQETLDPELVDAVELGLSSDSMMAGWIPDLDGIPFVTNSDAHSIAKIGREYNAMHLAEPSYAELRLALGGREGRSIAANYGLNPLLGKYHRTYCLNCGSLAGDEAAAERCPMCGSPKLVRGVMDRIEQLARFAGREQSHVSEGRPPYIYQVPLEFIPGIGKRSLDKLLERFGTEMAVLHDAAPEEIAAIVGAAAAEVIVSARQGTVELSSGGGGQYGKVARKRK</sequence>
<reference evidence="1 2" key="1">
    <citation type="submission" date="2021-07" db="EMBL/GenBank/DDBJ databases">
        <title>Paenibacillus radiodurans sp. nov., isolated from the southeastern edge of Tengger Desert.</title>
        <authorList>
            <person name="Zhang G."/>
        </authorList>
    </citation>
    <scope>NUCLEOTIDE SEQUENCE [LARGE SCALE GENOMIC DNA]</scope>
    <source>
        <strain evidence="1 2">DT7-4</strain>
    </source>
</reference>
<dbReference type="InterPro" id="IPR016195">
    <property type="entry name" value="Pol/histidinol_Pase-like"/>
</dbReference>
<name>A0ABS7D0R0_9BACL</name>
<dbReference type="Proteomes" id="UP000812277">
    <property type="component" value="Unassembled WGS sequence"/>
</dbReference>
<dbReference type="Pfam" id="PF13263">
    <property type="entry name" value="PHP_C"/>
    <property type="match status" value="1"/>
</dbReference>
<dbReference type="InterPro" id="IPR010994">
    <property type="entry name" value="RuvA_2-like"/>
</dbReference>
<dbReference type="Gene3D" id="1.10.150.20">
    <property type="entry name" value="5' to 3' exonuclease, C-terminal subdomain"/>
    <property type="match status" value="1"/>
</dbReference>
<comment type="caution">
    <text evidence="1">The sequence shown here is derived from an EMBL/GenBank/DDBJ whole genome shotgun (WGS) entry which is preliminary data.</text>
</comment>
<protein>
    <submittedName>
        <fullName evidence="1">Endonuclease Q family protein</fullName>
    </submittedName>
</protein>
<dbReference type="CDD" id="cd19067">
    <property type="entry name" value="PfuEndoQ-like"/>
    <property type="match status" value="1"/>
</dbReference>
<keyword evidence="1" id="KW-0540">Nuclease</keyword>
<evidence type="ECO:0000313" key="1">
    <source>
        <dbReference type="EMBL" id="MBW7473524.1"/>
    </source>
</evidence>
<gene>
    <name evidence="1" type="ORF">K0T92_02045</name>
</gene>
<dbReference type="EMBL" id="JAHZIJ010000001">
    <property type="protein sequence ID" value="MBW7473524.1"/>
    <property type="molecule type" value="Genomic_DNA"/>
</dbReference>
<keyword evidence="1" id="KW-0378">Hydrolase</keyword>
<dbReference type="PANTHER" id="PTHR40084">
    <property type="entry name" value="PHOSPHOHYDROLASE, PHP FAMILY"/>
    <property type="match status" value="1"/>
</dbReference>
<accession>A0ABS7D0R0</accession>
<dbReference type="RefSeq" id="WP_219870745.1">
    <property type="nucleotide sequence ID" value="NZ_JAHZIJ010000001.1"/>
</dbReference>
<keyword evidence="1" id="KW-0255">Endonuclease</keyword>
<dbReference type="GO" id="GO:0004519">
    <property type="term" value="F:endonuclease activity"/>
    <property type="evidence" value="ECO:0007669"/>
    <property type="project" value="UniProtKB-KW"/>
</dbReference>
<keyword evidence="2" id="KW-1185">Reference proteome</keyword>
<dbReference type="SUPFAM" id="SSF47781">
    <property type="entry name" value="RuvA domain 2-like"/>
    <property type="match status" value="1"/>
</dbReference>
<proteinExistence type="predicted"/>
<organism evidence="1 2">
    <name type="scientific">Paenibacillus oenotherae</name>
    <dbReference type="NCBI Taxonomy" id="1435645"/>
    <lineage>
        <taxon>Bacteria</taxon>
        <taxon>Bacillati</taxon>
        <taxon>Bacillota</taxon>
        <taxon>Bacilli</taxon>
        <taxon>Bacillales</taxon>
        <taxon>Paenibacillaceae</taxon>
        <taxon>Paenibacillus</taxon>
    </lineage>
</organism>